<dbReference type="EMBL" id="FXWH01000001">
    <property type="protein sequence ID" value="SMQ59392.1"/>
    <property type="molecule type" value="Genomic_DNA"/>
</dbReference>
<proteinExistence type="predicted"/>
<accession>A0A1Y6EFM2</accession>
<evidence type="ECO:0000313" key="3">
    <source>
        <dbReference type="Proteomes" id="UP000194450"/>
    </source>
</evidence>
<dbReference type="AlphaFoldDB" id="A0A1Y6EFM2"/>
<reference evidence="3" key="1">
    <citation type="submission" date="2017-04" db="EMBL/GenBank/DDBJ databases">
        <authorList>
            <person name="Varghese N."/>
            <person name="Submissions S."/>
        </authorList>
    </citation>
    <scope>NUCLEOTIDE SEQUENCE [LARGE SCALE GENOMIC DNA]</scope>
</reference>
<organism evidence="2 3">
    <name type="scientific">Pseudidiomarina planktonica</name>
    <dbReference type="NCBI Taxonomy" id="1323738"/>
    <lineage>
        <taxon>Bacteria</taxon>
        <taxon>Pseudomonadati</taxon>
        <taxon>Pseudomonadota</taxon>
        <taxon>Gammaproteobacteria</taxon>
        <taxon>Alteromonadales</taxon>
        <taxon>Idiomarinaceae</taxon>
        <taxon>Pseudidiomarina</taxon>
    </lineage>
</organism>
<protein>
    <submittedName>
        <fullName evidence="2">Uncharacterized protein</fullName>
    </submittedName>
</protein>
<sequence>MAMIYRTVTGIAVVLAVLLSGCNSHADTKDPETMYDIASELKDISTSVQGLVKYGNGNELSESNLILQAIDNDESRLEIFSDYTLRVRVDGQRSSVLLCDDDIALIEDSGCTPEVDLHHWNTDVANQCSFVLNLDKVCD</sequence>
<evidence type="ECO:0000313" key="2">
    <source>
        <dbReference type="EMBL" id="SMQ59392.1"/>
    </source>
</evidence>
<gene>
    <name evidence="2" type="ORF">SAMN06297229_0259</name>
</gene>
<name>A0A1Y6EFM2_9GAMM</name>
<evidence type="ECO:0000256" key="1">
    <source>
        <dbReference type="SAM" id="SignalP"/>
    </source>
</evidence>
<dbReference type="PROSITE" id="PS51257">
    <property type="entry name" value="PROKAR_LIPOPROTEIN"/>
    <property type="match status" value="1"/>
</dbReference>
<dbReference type="OrthoDB" id="5570136at2"/>
<dbReference type="RefSeq" id="WP_086433451.1">
    <property type="nucleotide sequence ID" value="NZ_FXWH01000001.1"/>
</dbReference>
<feature type="signal peptide" evidence="1">
    <location>
        <begin position="1"/>
        <end position="26"/>
    </location>
</feature>
<keyword evidence="1" id="KW-0732">Signal</keyword>
<dbReference type="Proteomes" id="UP000194450">
    <property type="component" value="Unassembled WGS sequence"/>
</dbReference>
<keyword evidence="3" id="KW-1185">Reference proteome</keyword>
<feature type="chain" id="PRO_5012848269" evidence="1">
    <location>
        <begin position="27"/>
        <end position="139"/>
    </location>
</feature>